<evidence type="ECO:0000259" key="1">
    <source>
        <dbReference type="PROSITE" id="PS50235"/>
    </source>
</evidence>
<dbReference type="SUPFAM" id="SSF54001">
    <property type="entry name" value="Cysteine proteinases"/>
    <property type="match status" value="1"/>
</dbReference>
<sequence length="297" mass="34873">MTDEYDYNKVSGLMNMGNTCFMNSALQLLFSCPMFVKFFIDNTFNDLNIIKYQTTFKDYFRKSTRGMGPKILYNRYKDIHGQYDGFSQEDAHEYLTFIIDDLDTLISKLNATILGFSMGEFFKRLVVVQMKLSITCQHCGFFYCGKMPENILTLSINNQDNLIDCFNNLVKVERLEGDNQWKCDRCKCNRDAEKKVIVSSFPKYLFISLNRYIYQNGNVIKNEHSIDIPFSWQHSGNTYVLHGLICHVGNMTGGHYFSFVNRNNKWYFINDNQIEETCWDEIKKSFSLVYVVMFARI</sequence>
<dbReference type="PANTHER" id="PTHR24006">
    <property type="entry name" value="UBIQUITIN CARBOXYL-TERMINAL HYDROLASE"/>
    <property type="match status" value="1"/>
</dbReference>
<dbReference type="InterPro" id="IPR001394">
    <property type="entry name" value="Peptidase_C19_UCH"/>
</dbReference>
<organism evidence="2">
    <name type="scientific">viral metagenome</name>
    <dbReference type="NCBI Taxonomy" id="1070528"/>
    <lineage>
        <taxon>unclassified sequences</taxon>
        <taxon>metagenomes</taxon>
        <taxon>organismal metagenomes</taxon>
    </lineage>
</organism>
<dbReference type="InterPro" id="IPR018200">
    <property type="entry name" value="USP_CS"/>
</dbReference>
<dbReference type="PROSITE" id="PS00973">
    <property type="entry name" value="USP_2"/>
    <property type="match status" value="1"/>
</dbReference>
<dbReference type="InterPro" id="IPR028889">
    <property type="entry name" value="USP"/>
</dbReference>
<dbReference type="GO" id="GO:0004843">
    <property type="term" value="F:cysteine-type deubiquitinase activity"/>
    <property type="evidence" value="ECO:0007669"/>
    <property type="project" value="InterPro"/>
</dbReference>
<dbReference type="EMBL" id="MN740618">
    <property type="protein sequence ID" value="QHU35971.1"/>
    <property type="molecule type" value="Genomic_DNA"/>
</dbReference>
<dbReference type="GO" id="GO:0005829">
    <property type="term" value="C:cytosol"/>
    <property type="evidence" value="ECO:0007669"/>
    <property type="project" value="TreeGrafter"/>
</dbReference>
<dbReference type="GO" id="GO:0005634">
    <property type="term" value="C:nucleus"/>
    <property type="evidence" value="ECO:0007669"/>
    <property type="project" value="TreeGrafter"/>
</dbReference>
<dbReference type="Pfam" id="PF00443">
    <property type="entry name" value="UCH"/>
    <property type="match status" value="1"/>
</dbReference>
<proteinExistence type="predicted"/>
<feature type="domain" description="USP" evidence="1">
    <location>
        <begin position="11"/>
        <end position="297"/>
    </location>
</feature>
<dbReference type="PROSITE" id="PS50235">
    <property type="entry name" value="USP_3"/>
    <property type="match status" value="1"/>
</dbReference>
<dbReference type="CDD" id="cd02257">
    <property type="entry name" value="Peptidase_C19"/>
    <property type="match status" value="1"/>
</dbReference>
<accession>A0A6C0M1S7</accession>
<dbReference type="PROSITE" id="PS00972">
    <property type="entry name" value="USP_1"/>
    <property type="match status" value="1"/>
</dbReference>
<dbReference type="GO" id="GO:0016579">
    <property type="term" value="P:protein deubiquitination"/>
    <property type="evidence" value="ECO:0007669"/>
    <property type="project" value="InterPro"/>
</dbReference>
<dbReference type="Gene3D" id="3.90.70.10">
    <property type="entry name" value="Cysteine proteinases"/>
    <property type="match status" value="1"/>
</dbReference>
<dbReference type="InterPro" id="IPR050164">
    <property type="entry name" value="Peptidase_C19"/>
</dbReference>
<dbReference type="InterPro" id="IPR038765">
    <property type="entry name" value="Papain-like_cys_pep_sf"/>
</dbReference>
<dbReference type="AlphaFoldDB" id="A0A6C0M1S7"/>
<evidence type="ECO:0000313" key="2">
    <source>
        <dbReference type="EMBL" id="QHU35971.1"/>
    </source>
</evidence>
<name>A0A6C0M1S7_9ZZZZ</name>
<protein>
    <recommendedName>
        <fullName evidence="1">USP domain-containing protein</fullName>
    </recommendedName>
</protein>
<reference evidence="2" key="1">
    <citation type="journal article" date="2020" name="Nature">
        <title>Giant virus diversity and host interactions through global metagenomics.</title>
        <authorList>
            <person name="Schulz F."/>
            <person name="Roux S."/>
            <person name="Paez-Espino D."/>
            <person name="Jungbluth S."/>
            <person name="Walsh D.A."/>
            <person name="Denef V.J."/>
            <person name="McMahon K.D."/>
            <person name="Konstantinidis K.T."/>
            <person name="Eloe-Fadrosh E.A."/>
            <person name="Kyrpides N.C."/>
            <person name="Woyke T."/>
        </authorList>
    </citation>
    <scope>NUCLEOTIDE SEQUENCE</scope>
    <source>
        <strain evidence="2">GVMAG-S-1035085-51</strain>
    </source>
</reference>